<dbReference type="OrthoDB" id="2534600at2759"/>
<dbReference type="CDD" id="cd00067">
    <property type="entry name" value="GAL4"/>
    <property type="match status" value="1"/>
</dbReference>
<dbReference type="SUPFAM" id="SSF57701">
    <property type="entry name" value="Zn2/Cys6 DNA-binding domain"/>
    <property type="match status" value="1"/>
</dbReference>
<dbReference type="InterPro" id="IPR036864">
    <property type="entry name" value="Zn2-C6_fun-type_DNA-bd_sf"/>
</dbReference>
<dbReference type="Pfam" id="PF00172">
    <property type="entry name" value="Zn_clus"/>
    <property type="match status" value="1"/>
</dbReference>
<dbReference type="GO" id="GO:0000981">
    <property type="term" value="F:DNA-binding transcription factor activity, RNA polymerase II-specific"/>
    <property type="evidence" value="ECO:0007669"/>
    <property type="project" value="InterPro"/>
</dbReference>
<dbReference type="STRING" id="97972.A0A2V1DI45"/>
<keyword evidence="1" id="KW-0479">Metal-binding</keyword>
<dbReference type="InterPro" id="IPR007219">
    <property type="entry name" value="XnlR_reg_dom"/>
</dbReference>
<proteinExistence type="predicted"/>
<accession>A0A2V1DI45</accession>
<evidence type="ECO:0000256" key="2">
    <source>
        <dbReference type="ARBA" id="ARBA00023242"/>
    </source>
</evidence>
<dbReference type="InterPro" id="IPR001138">
    <property type="entry name" value="Zn2Cys6_DnaBD"/>
</dbReference>
<organism evidence="4 5">
    <name type="scientific">Periconia macrospinosa</name>
    <dbReference type="NCBI Taxonomy" id="97972"/>
    <lineage>
        <taxon>Eukaryota</taxon>
        <taxon>Fungi</taxon>
        <taxon>Dikarya</taxon>
        <taxon>Ascomycota</taxon>
        <taxon>Pezizomycotina</taxon>
        <taxon>Dothideomycetes</taxon>
        <taxon>Pleosporomycetidae</taxon>
        <taxon>Pleosporales</taxon>
        <taxon>Massarineae</taxon>
        <taxon>Periconiaceae</taxon>
        <taxon>Periconia</taxon>
    </lineage>
</organism>
<evidence type="ECO:0000313" key="4">
    <source>
        <dbReference type="EMBL" id="PVH97748.1"/>
    </source>
</evidence>
<dbReference type="SMART" id="SM00066">
    <property type="entry name" value="GAL4"/>
    <property type="match status" value="1"/>
</dbReference>
<gene>
    <name evidence="4" type="ORF">DM02DRAFT_597132</name>
</gene>
<dbReference type="GO" id="GO:0006351">
    <property type="term" value="P:DNA-templated transcription"/>
    <property type="evidence" value="ECO:0007669"/>
    <property type="project" value="InterPro"/>
</dbReference>
<sequence length="485" mass="54903">MSERRRNENRIRQRSTAACDACRARKVKCAMPSDGSRCSICSNLDIECTSIQPRKRRGPKNRYVQTLRIELDGGDPIEENDITERPSLDLIAPDTVLQNITSDWFERIHPVAPIFHPTTFLRRIADSQSTGDCSASFLLLVASVCAATIASLPRRSHLYEGVTVERCISLAERFKLWTPSTDITLEKTLALYNLCSALHHESGMDAPFVHRLMAEAACNLRYMLHYKLDSMPFLDQQVLKRVYWLAYAGQCTFDIHGRPLIVLRQPHDHVNALLPLEISDEELLSGPDSSVSHEDYPQTCSYVSGLNALSRLFLVWQSSQAITIQSMENLQQHIEQAQQVLANLPPELTWHNEGATTQTQTPSEFAFNVQKVNLKITQLHIRSNLLEQMNTIAKDEQLRFTPDAIIHERRQVVDELLDTLYRVPKEIFDANGYSVVPKIRDIGSALLDELRTGSHGRTSQASISLDKLLAKLEELDMRHVPLTPS</sequence>
<protein>
    <recommendedName>
        <fullName evidence="3">Zn(2)-C6 fungal-type domain-containing protein</fullName>
    </recommendedName>
</protein>
<dbReference type="EMBL" id="KZ805429">
    <property type="protein sequence ID" value="PVH97748.1"/>
    <property type="molecule type" value="Genomic_DNA"/>
</dbReference>
<keyword evidence="2" id="KW-0539">Nucleus</keyword>
<name>A0A2V1DI45_9PLEO</name>
<dbReference type="AlphaFoldDB" id="A0A2V1DI45"/>
<reference evidence="4 5" key="1">
    <citation type="journal article" date="2018" name="Sci. Rep.">
        <title>Comparative genomics provides insights into the lifestyle and reveals functional heterogeneity of dark septate endophytic fungi.</title>
        <authorList>
            <person name="Knapp D.G."/>
            <person name="Nemeth J.B."/>
            <person name="Barry K."/>
            <person name="Hainaut M."/>
            <person name="Henrissat B."/>
            <person name="Johnson J."/>
            <person name="Kuo A."/>
            <person name="Lim J.H.P."/>
            <person name="Lipzen A."/>
            <person name="Nolan M."/>
            <person name="Ohm R.A."/>
            <person name="Tamas L."/>
            <person name="Grigoriev I.V."/>
            <person name="Spatafora J.W."/>
            <person name="Nagy L.G."/>
            <person name="Kovacs G.M."/>
        </authorList>
    </citation>
    <scope>NUCLEOTIDE SEQUENCE [LARGE SCALE GENOMIC DNA]</scope>
    <source>
        <strain evidence="4 5">DSE2036</strain>
    </source>
</reference>
<dbReference type="GO" id="GO:0008270">
    <property type="term" value="F:zinc ion binding"/>
    <property type="evidence" value="ECO:0007669"/>
    <property type="project" value="InterPro"/>
</dbReference>
<dbReference type="InterPro" id="IPR050797">
    <property type="entry name" value="Carb_Metab_Trans_Reg"/>
</dbReference>
<evidence type="ECO:0000256" key="1">
    <source>
        <dbReference type="ARBA" id="ARBA00022723"/>
    </source>
</evidence>
<dbReference type="Proteomes" id="UP000244855">
    <property type="component" value="Unassembled WGS sequence"/>
</dbReference>
<dbReference type="Pfam" id="PF04082">
    <property type="entry name" value="Fungal_trans"/>
    <property type="match status" value="1"/>
</dbReference>
<feature type="domain" description="Zn(2)-C6 fungal-type" evidence="3">
    <location>
        <begin position="18"/>
        <end position="50"/>
    </location>
</feature>
<evidence type="ECO:0000313" key="5">
    <source>
        <dbReference type="Proteomes" id="UP000244855"/>
    </source>
</evidence>
<dbReference type="PROSITE" id="PS50048">
    <property type="entry name" value="ZN2_CY6_FUNGAL_2"/>
    <property type="match status" value="1"/>
</dbReference>
<evidence type="ECO:0000259" key="3">
    <source>
        <dbReference type="PROSITE" id="PS50048"/>
    </source>
</evidence>
<dbReference type="GO" id="GO:0003677">
    <property type="term" value="F:DNA binding"/>
    <property type="evidence" value="ECO:0007669"/>
    <property type="project" value="InterPro"/>
</dbReference>
<dbReference type="PANTHER" id="PTHR31668">
    <property type="entry name" value="GLUCOSE TRANSPORT TRANSCRIPTION REGULATOR RGT1-RELATED-RELATED"/>
    <property type="match status" value="1"/>
</dbReference>
<keyword evidence="5" id="KW-1185">Reference proteome</keyword>
<dbReference type="Gene3D" id="4.10.240.10">
    <property type="entry name" value="Zn(2)-C6 fungal-type DNA-binding domain"/>
    <property type="match status" value="1"/>
</dbReference>
<dbReference type="CDD" id="cd12148">
    <property type="entry name" value="fungal_TF_MHR"/>
    <property type="match status" value="1"/>
</dbReference>
<dbReference type="PROSITE" id="PS00463">
    <property type="entry name" value="ZN2_CY6_FUNGAL_1"/>
    <property type="match status" value="1"/>
</dbReference>